<dbReference type="PANTHER" id="PTHR18945">
    <property type="entry name" value="NEUROTRANSMITTER GATED ION CHANNEL"/>
    <property type="match status" value="1"/>
</dbReference>
<keyword evidence="8 11" id="KW-0406">Ion transport</keyword>
<dbReference type="InterPro" id="IPR006201">
    <property type="entry name" value="Neur_channel"/>
</dbReference>
<evidence type="ECO:0000259" key="13">
    <source>
        <dbReference type="Pfam" id="PF02932"/>
    </source>
</evidence>
<feature type="transmembrane region" description="Helical" evidence="11">
    <location>
        <begin position="353"/>
        <end position="371"/>
    </location>
</feature>
<dbReference type="OrthoDB" id="6381752at2759"/>
<comment type="subcellular location">
    <subcellularLocation>
        <location evidence="2">Cell membrane</location>
    </subcellularLocation>
    <subcellularLocation>
        <location evidence="1">Membrane</location>
        <topology evidence="1">Multi-pass membrane protein</topology>
    </subcellularLocation>
</comment>
<organism evidence="14">
    <name type="scientific">Notodromas monacha</name>
    <dbReference type="NCBI Taxonomy" id="399045"/>
    <lineage>
        <taxon>Eukaryota</taxon>
        <taxon>Metazoa</taxon>
        <taxon>Ecdysozoa</taxon>
        <taxon>Arthropoda</taxon>
        <taxon>Crustacea</taxon>
        <taxon>Oligostraca</taxon>
        <taxon>Ostracoda</taxon>
        <taxon>Podocopa</taxon>
        <taxon>Podocopida</taxon>
        <taxon>Cypridocopina</taxon>
        <taxon>Cypridoidea</taxon>
        <taxon>Cyprididae</taxon>
        <taxon>Notodromas</taxon>
    </lineage>
</organism>
<dbReference type="AlphaFoldDB" id="A0A7R9BLT2"/>
<dbReference type="Pfam" id="PF02932">
    <property type="entry name" value="Neur_chan_memb"/>
    <property type="match status" value="1"/>
</dbReference>
<dbReference type="SUPFAM" id="SSF90112">
    <property type="entry name" value="Neurotransmitter-gated ion-channel transmembrane pore"/>
    <property type="match status" value="1"/>
</dbReference>
<dbReference type="PRINTS" id="PR00253">
    <property type="entry name" value="GABAARECEPTR"/>
</dbReference>
<dbReference type="EMBL" id="OA882647">
    <property type="protein sequence ID" value="CAD7276375.1"/>
    <property type="molecule type" value="Genomic_DNA"/>
</dbReference>
<sequence>MLSARLHVHGDAENFQPYQRNRHAGKMLFPFISTILAATFSLSMAIGKELDGPVPSNTDFFGTMEQEEFMMALLLNLTDPVRYNKHIPPPGESGVYDFPLEVKHSAYVYYVSSLSPSSSEYSIHMLLRQQWKDPRLSFLHYLNSTEWQDVSSEDVIIDGEAWFAEKLWTPHIIFVNEHDSSVFDFSKENVYVAIDADGNVYFNCRLRVQFYCEIDLTLFPFDDQTCRLKMESWTLTEKDLVLKWMTPTSNLNSVEVADEFSMSEYDLYKVEAKEHIYNYPHYTIESNPKKIISNADVRLRPSTVKGNVKAFVGVQSGKVFFKDGTSTMLTFITLTRSIEASLPKVAYIKSIEIWFFGCITFIFLSLVEFALAHSIQSSAKPVYVVKRATPGHIIRRAISTSASRRNSITGSLNLWLQPRSPANGIRKTESVPDFNHISAAASLENYLEVHHDNQGRSLSTPEIVMNGVSFENKVHPVFPEKSNVAFEPLEDVESRNLSTLARSPDDDKTRLDLEQTRQELNKITRRSKRGRYLSRMSNLFRSSAPKIVVRGDDENDSDDSPKLTPKKAARVIDRYARWIFPLAFGIFNLFYWLSVALS</sequence>
<dbReference type="Gene3D" id="2.70.170.10">
    <property type="entry name" value="Neurotransmitter-gated ion-channel ligand-binding domain"/>
    <property type="match status" value="1"/>
</dbReference>
<dbReference type="GO" id="GO:0005886">
    <property type="term" value="C:plasma membrane"/>
    <property type="evidence" value="ECO:0007669"/>
    <property type="project" value="UniProtKB-SubCell"/>
</dbReference>
<name>A0A7R9BLT2_9CRUS</name>
<dbReference type="PROSITE" id="PS00236">
    <property type="entry name" value="NEUROTR_ION_CHANNEL"/>
    <property type="match status" value="1"/>
</dbReference>
<comment type="caution">
    <text evidence="11">Lacks conserved residue(s) required for the propagation of feature annotation.</text>
</comment>
<dbReference type="GO" id="GO:0005254">
    <property type="term" value="F:chloride channel activity"/>
    <property type="evidence" value="ECO:0007669"/>
    <property type="project" value="UniProtKB-ARBA"/>
</dbReference>
<dbReference type="InterPro" id="IPR018000">
    <property type="entry name" value="Neurotransmitter_ion_chnl_CS"/>
</dbReference>
<feature type="domain" description="Neurotransmitter-gated ion-channel ligand-binding" evidence="12">
    <location>
        <begin position="74"/>
        <end position="286"/>
    </location>
</feature>
<gene>
    <name evidence="14" type="ORF">NMOB1V02_LOCUS4140</name>
</gene>
<keyword evidence="4" id="KW-1003">Cell membrane</keyword>
<dbReference type="GO" id="GO:0099095">
    <property type="term" value="F:ligand-gated monoatomic anion channel activity"/>
    <property type="evidence" value="ECO:0007669"/>
    <property type="project" value="UniProtKB-ARBA"/>
</dbReference>
<evidence type="ECO:0000259" key="12">
    <source>
        <dbReference type="Pfam" id="PF02931"/>
    </source>
</evidence>
<proteinExistence type="inferred from homology"/>
<keyword evidence="5 11" id="KW-0812">Transmembrane</keyword>
<keyword evidence="10 11" id="KW-0407">Ion channel</keyword>
<comment type="similarity">
    <text evidence="11">Belongs to the ligand-gated ion channel (TC 1.A.9) family.</text>
</comment>
<evidence type="ECO:0000256" key="7">
    <source>
        <dbReference type="ARBA" id="ARBA00022989"/>
    </source>
</evidence>
<evidence type="ECO:0000256" key="9">
    <source>
        <dbReference type="ARBA" id="ARBA00023136"/>
    </source>
</evidence>
<keyword evidence="15" id="KW-1185">Reference proteome</keyword>
<evidence type="ECO:0000313" key="15">
    <source>
        <dbReference type="Proteomes" id="UP000678499"/>
    </source>
</evidence>
<dbReference type="InterPro" id="IPR038050">
    <property type="entry name" value="Neuro_actylchol_rec"/>
</dbReference>
<evidence type="ECO:0000256" key="6">
    <source>
        <dbReference type="ARBA" id="ARBA00022729"/>
    </source>
</evidence>
<evidence type="ECO:0000313" key="14">
    <source>
        <dbReference type="EMBL" id="CAD7276375.1"/>
    </source>
</evidence>
<evidence type="ECO:0000256" key="10">
    <source>
        <dbReference type="ARBA" id="ARBA00023303"/>
    </source>
</evidence>
<reference evidence="14" key="1">
    <citation type="submission" date="2020-11" db="EMBL/GenBank/DDBJ databases">
        <authorList>
            <person name="Tran Van P."/>
        </authorList>
    </citation>
    <scope>NUCLEOTIDE SEQUENCE</scope>
</reference>
<evidence type="ECO:0000256" key="4">
    <source>
        <dbReference type="ARBA" id="ARBA00022475"/>
    </source>
</evidence>
<protein>
    <submittedName>
        <fullName evidence="14">Uncharacterized protein</fullName>
    </submittedName>
</protein>
<dbReference type="InterPro" id="IPR006202">
    <property type="entry name" value="Neur_chan_lig-bd"/>
</dbReference>
<dbReference type="GO" id="GO:0004888">
    <property type="term" value="F:transmembrane signaling receptor activity"/>
    <property type="evidence" value="ECO:0007669"/>
    <property type="project" value="InterPro"/>
</dbReference>
<dbReference type="GO" id="GO:0005230">
    <property type="term" value="F:extracellular ligand-gated monoatomic ion channel activity"/>
    <property type="evidence" value="ECO:0007669"/>
    <property type="project" value="InterPro"/>
</dbReference>
<dbReference type="InterPro" id="IPR036734">
    <property type="entry name" value="Neur_chan_lig-bd_sf"/>
</dbReference>
<dbReference type="Proteomes" id="UP000678499">
    <property type="component" value="Unassembled WGS sequence"/>
</dbReference>
<evidence type="ECO:0000256" key="8">
    <source>
        <dbReference type="ARBA" id="ARBA00023065"/>
    </source>
</evidence>
<keyword evidence="6" id="KW-0732">Signal</keyword>
<dbReference type="SUPFAM" id="SSF63712">
    <property type="entry name" value="Nicotinic receptor ligand binding domain-like"/>
    <property type="match status" value="1"/>
</dbReference>
<feature type="transmembrane region" description="Helical" evidence="11">
    <location>
        <begin position="575"/>
        <end position="593"/>
    </location>
</feature>
<feature type="transmembrane region" description="Helical" evidence="11">
    <location>
        <begin position="28"/>
        <end position="47"/>
    </location>
</feature>
<dbReference type="EMBL" id="CAJPEX010000610">
    <property type="protein sequence ID" value="CAG0916527.1"/>
    <property type="molecule type" value="Genomic_DNA"/>
</dbReference>
<dbReference type="InterPro" id="IPR006028">
    <property type="entry name" value="GABAA/Glycine_rcpt"/>
</dbReference>
<evidence type="ECO:0000256" key="3">
    <source>
        <dbReference type="ARBA" id="ARBA00022448"/>
    </source>
</evidence>
<feature type="domain" description="Neurotransmitter-gated ion-channel transmembrane" evidence="13">
    <location>
        <begin position="324"/>
        <end position="592"/>
    </location>
</feature>
<dbReference type="InterPro" id="IPR006029">
    <property type="entry name" value="Neurotrans-gated_channel_TM"/>
</dbReference>
<evidence type="ECO:0000256" key="1">
    <source>
        <dbReference type="ARBA" id="ARBA00004141"/>
    </source>
</evidence>
<evidence type="ECO:0000256" key="11">
    <source>
        <dbReference type="RuleBase" id="RU000687"/>
    </source>
</evidence>
<keyword evidence="3 11" id="KW-0813">Transport</keyword>
<keyword evidence="9 11" id="KW-0472">Membrane</keyword>
<accession>A0A7R9BLT2</accession>
<dbReference type="Pfam" id="PF02931">
    <property type="entry name" value="Neur_chan_LBD"/>
    <property type="match status" value="1"/>
</dbReference>
<evidence type="ECO:0000256" key="2">
    <source>
        <dbReference type="ARBA" id="ARBA00004236"/>
    </source>
</evidence>
<dbReference type="Gene3D" id="1.20.58.390">
    <property type="entry name" value="Neurotransmitter-gated ion-channel transmembrane domain"/>
    <property type="match status" value="1"/>
</dbReference>
<dbReference type="PRINTS" id="PR00252">
    <property type="entry name" value="NRIONCHANNEL"/>
</dbReference>
<keyword evidence="7 11" id="KW-1133">Transmembrane helix</keyword>
<dbReference type="InterPro" id="IPR036719">
    <property type="entry name" value="Neuro-gated_channel_TM_sf"/>
</dbReference>
<evidence type="ECO:0000256" key="5">
    <source>
        <dbReference type="ARBA" id="ARBA00022692"/>
    </source>
</evidence>